<dbReference type="EMBL" id="BAAASD010000003">
    <property type="protein sequence ID" value="GAA2330709.1"/>
    <property type="molecule type" value="Genomic_DNA"/>
</dbReference>
<keyword evidence="3" id="KW-1185">Reference proteome</keyword>
<evidence type="ECO:0000256" key="1">
    <source>
        <dbReference type="SAM" id="MobiDB-lite"/>
    </source>
</evidence>
<evidence type="ECO:0008006" key="4">
    <source>
        <dbReference type="Google" id="ProtNLM"/>
    </source>
</evidence>
<evidence type="ECO:0000313" key="3">
    <source>
        <dbReference type="Proteomes" id="UP001500253"/>
    </source>
</evidence>
<organism evidence="2 3">
    <name type="scientific">Streptomyces cuspidosporus</name>
    <dbReference type="NCBI Taxonomy" id="66882"/>
    <lineage>
        <taxon>Bacteria</taxon>
        <taxon>Bacillati</taxon>
        <taxon>Actinomycetota</taxon>
        <taxon>Actinomycetes</taxon>
        <taxon>Kitasatosporales</taxon>
        <taxon>Streptomycetaceae</taxon>
        <taxon>Streptomyces</taxon>
    </lineage>
</organism>
<reference evidence="2 3" key="1">
    <citation type="journal article" date="2019" name="Int. J. Syst. Evol. Microbiol.">
        <title>The Global Catalogue of Microorganisms (GCM) 10K type strain sequencing project: providing services to taxonomists for standard genome sequencing and annotation.</title>
        <authorList>
            <consortium name="The Broad Institute Genomics Platform"/>
            <consortium name="The Broad Institute Genome Sequencing Center for Infectious Disease"/>
            <person name="Wu L."/>
            <person name="Ma J."/>
        </authorList>
    </citation>
    <scope>NUCLEOTIDE SEQUENCE [LARGE SCALE GENOMIC DNA]</scope>
    <source>
        <strain evidence="2 3">JCM 4316</strain>
    </source>
</reference>
<name>A0ABN3FIJ9_9ACTN</name>
<dbReference type="Proteomes" id="UP001500253">
    <property type="component" value="Unassembled WGS sequence"/>
</dbReference>
<feature type="region of interest" description="Disordered" evidence="1">
    <location>
        <begin position="69"/>
        <end position="89"/>
    </location>
</feature>
<protein>
    <recommendedName>
        <fullName evidence="4">Transposase</fullName>
    </recommendedName>
</protein>
<evidence type="ECO:0000313" key="2">
    <source>
        <dbReference type="EMBL" id="GAA2330709.1"/>
    </source>
</evidence>
<gene>
    <name evidence="2" type="ORF">GCM10010246_12150</name>
</gene>
<comment type="caution">
    <text evidence="2">The sequence shown here is derived from an EMBL/GenBank/DDBJ whole genome shotgun (WGS) entry which is preliminary data.</text>
</comment>
<proteinExistence type="predicted"/>
<accession>A0ABN3FIJ9</accession>
<sequence>MVALLGAVVEALDIPSPATYGDREQYREVLDDRALWVIVALKSVLLDPTGLAAEWTVTYLRDRLAEHPPTTYRAWDTPPPPRPSKEASR</sequence>